<reference evidence="8" key="1">
    <citation type="submission" date="2010-08" db="EMBL/GenBank/DDBJ databases">
        <authorList>
            <consortium name="Caenorhabditis japonica Sequencing Consortium"/>
            <person name="Wilson R.K."/>
        </authorList>
    </citation>
    <scope>NUCLEOTIDE SEQUENCE [LARGE SCALE GENOMIC DNA]</scope>
    <source>
        <strain evidence="8">DF5081</strain>
    </source>
</reference>
<evidence type="ECO:0000256" key="5">
    <source>
        <dbReference type="SAM" id="Phobius"/>
    </source>
</evidence>
<dbReference type="AlphaFoldDB" id="A0A8R1HMC1"/>
<dbReference type="Proteomes" id="UP000005237">
    <property type="component" value="Unassembled WGS sequence"/>
</dbReference>
<proteinExistence type="predicted"/>
<dbReference type="InterPro" id="IPR017452">
    <property type="entry name" value="GPCR_Rhodpsn_7TM"/>
</dbReference>
<keyword evidence="3 5" id="KW-1133">Transmembrane helix</keyword>
<sequence>MAMSHQLCQFLRKNESIDFTTLLNHSSKEEATSNINKITYAYIAPFIIIFGIVGDVLTVVTLTHPLLRKTSIIYTYLALLAMTDLANALMGSSVWVVVFLTLSQYMAVCKPFAYGLRNTKRDRMERLANSQKKFIFEKSEKEEKRLFILLFAIVIVFFICTIPAAPLTILVADTKNNNVGFQIFRAVVNLLEFTKFAMNFYFYCLINPDIRSICAHVIMCKKITKPARVKGQPTTPLSMYTRRDSIQRGVQPDTLIEKLTVIKESESVTSETGDRV</sequence>
<feature type="transmembrane region" description="Helical" evidence="5">
    <location>
        <begin position="183"/>
        <end position="203"/>
    </location>
</feature>
<dbReference type="PROSITE" id="PS50262">
    <property type="entry name" value="G_PROTEIN_RECEP_F1_2"/>
    <property type="match status" value="1"/>
</dbReference>
<feature type="transmembrane region" description="Helical" evidence="5">
    <location>
        <begin position="96"/>
        <end position="116"/>
    </location>
</feature>
<protein>
    <submittedName>
        <fullName evidence="7">G_PROTEIN_RECEP_F1_2 domain-containing protein</fullName>
    </submittedName>
</protein>
<dbReference type="SUPFAM" id="SSF81321">
    <property type="entry name" value="Family A G protein-coupled receptor-like"/>
    <property type="match status" value="1"/>
</dbReference>
<dbReference type="Gene3D" id="1.20.1070.10">
    <property type="entry name" value="Rhodopsin 7-helix transmembrane proteins"/>
    <property type="match status" value="2"/>
</dbReference>
<dbReference type="PANTHER" id="PTHR47760:SF1">
    <property type="entry name" value="G-PROTEIN COUPLED RECEPTORS FAMILY 1 PROFILE DOMAIN-CONTAINING PROTEIN"/>
    <property type="match status" value="1"/>
</dbReference>
<evidence type="ECO:0000256" key="3">
    <source>
        <dbReference type="ARBA" id="ARBA00022989"/>
    </source>
</evidence>
<feature type="transmembrane region" description="Helical" evidence="5">
    <location>
        <begin position="146"/>
        <end position="171"/>
    </location>
</feature>
<dbReference type="EnsemblMetazoa" id="CJA02478a.1">
    <property type="protein sequence ID" value="CJA02478a.1"/>
    <property type="gene ID" value="WBGene00121682"/>
</dbReference>
<organism evidence="7 8">
    <name type="scientific">Caenorhabditis japonica</name>
    <dbReference type="NCBI Taxonomy" id="281687"/>
    <lineage>
        <taxon>Eukaryota</taxon>
        <taxon>Metazoa</taxon>
        <taxon>Ecdysozoa</taxon>
        <taxon>Nematoda</taxon>
        <taxon>Chromadorea</taxon>
        <taxon>Rhabditida</taxon>
        <taxon>Rhabditina</taxon>
        <taxon>Rhabditomorpha</taxon>
        <taxon>Rhabditoidea</taxon>
        <taxon>Rhabditidae</taxon>
        <taxon>Peloderinae</taxon>
        <taxon>Caenorhabditis</taxon>
    </lineage>
</organism>
<keyword evidence="4 5" id="KW-0472">Membrane</keyword>
<evidence type="ECO:0000313" key="7">
    <source>
        <dbReference type="EnsemblMetazoa" id="CJA02478a.1"/>
    </source>
</evidence>
<dbReference type="PANTHER" id="PTHR47760">
    <property type="entry name" value="G-PROTEIN COUPLED RECEPTOR B0563.6-LIKE PROTEIN-RELATED"/>
    <property type="match status" value="1"/>
</dbReference>
<evidence type="ECO:0000313" key="8">
    <source>
        <dbReference type="Proteomes" id="UP000005237"/>
    </source>
</evidence>
<evidence type="ECO:0000256" key="1">
    <source>
        <dbReference type="ARBA" id="ARBA00004370"/>
    </source>
</evidence>
<accession>A0A8R1HMC1</accession>
<name>A0A8R1HMC1_CAEJA</name>
<evidence type="ECO:0000256" key="4">
    <source>
        <dbReference type="ARBA" id="ARBA00023136"/>
    </source>
</evidence>
<dbReference type="GO" id="GO:0016020">
    <property type="term" value="C:membrane"/>
    <property type="evidence" value="ECO:0007669"/>
    <property type="project" value="UniProtKB-SubCell"/>
</dbReference>
<feature type="domain" description="G-protein coupled receptors family 1 profile" evidence="6">
    <location>
        <begin position="1"/>
        <end position="203"/>
    </location>
</feature>
<feature type="transmembrane region" description="Helical" evidence="5">
    <location>
        <begin position="40"/>
        <end position="60"/>
    </location>
</feature>
<reference evidence="7" key="2">
    <citation type="submission" date="2022-06" db="UniProtKB">
        <authorList>
            <consortium name="EnsemblMetazoa"/>
        </authorList>
    </citation>
    <scope>IDENTIFICATION</scope>
    <source>
        <strain evidence="7">DF5081</strain>
    </source>
</reference>
<comment type="subcellular location">
    <subcellularLocation>
        <location evidence="1">Membrane</location>
    </subcellularLocation>
</comment>
<dbReference type="InterPro" id="IPR053093">
    <property type="entry name" value="GPCR-like"/>
</dbReference>
<evidence type="ECO:0000259" key="6">
    <source>
        <dbReference type="PROSITE" id="PS50262"/>
    </source>
</evidence>
<evidence type="ECO:0000256" key="2">
    <source>
        <dbReference type="ARBA" id="ARBA00022692"/>
    </source>
</evidence>
<keyword evidence="2 5" id="KW-0812">Transmembrane</keyword>
<keyword evidence="8" id="KW-1185">Reference proteome</keyword>